<keyword evidence="8" id="KW-1185">Reference proteome</keyword>
<dbReference type="InterPro" id="IPR036412">
    <property type="entry name" value="HAD-like_sf"/>
</dbReference>
<comment type="pathway">
    <text evidence="2 6">Glycan biosynthesis; trehalose biosynthesis.</text>
</comment>
<dbReference type="NCBIfam" id="TIGR01484">
    <property type="entry name" value="HAD-SF-IIB"/>
    <property type="match status" value="1"/>
</dbReference>
<dbReference type="UniPathway" id="UPA00299"/>
<dbReference type="Gene3D" id="3.30.70.1020">
    <property type="entry name" value="Trehalose-6-phosphate phosphatase related protein, domain 2"/>
    <property type="match status" value="1"/>
</dbReference>
<evidence type="ECO:0000256" key="4">
    <source>
        <dbReference type="ARBA" id="ARBA00022801"/>
    </source>
</evidence>
<evidence type="ECO:0000256" key="1">
    <source>
        <dbReference type="ARBA" id="ARBA00000500"/>
    </source>
</evidence>
<keyword evidence="6" id="KW-0479">Metal-binding</keyword>
<organism evidence="7 8">
    <name type="scientific">Tengunoibacter tsumagoiensis</name>
    <dbReference type="NCBI Taxonomy" id="2014871"/>
    <lineage>
        <taxon>Bacteria</taxon>
        <taxon>Bacillati</taxon>
        <taxon>Chloroflexota</taxon>
        <taxon>Ktedonobacteria</taxon>
        <taxon>Ktedonobacterales</taxon>
        <taxon>Dictyobacteraceae</taxon>
        <taxon>Tengunoibacter</taxon>
    </lineage>
</organism>
<accession>A0A401ZWF2</accession>
<dbReference type="EMBL" id="BIFR01000001">
    <property type="protein sequence ID" value="GCE11132.1"/>
    <property type="molecule type" value="Genomic_DNA"/>
</dbReference>
<dbReference type="InterPro" id="IPR006379">
    <property type="entry name" value="HAD-SF_hydro_IIB"/>
</dbReference>
<dbReference type="PANTHER" id="PTHR43768:SF3">
    <property type="entry name" value="TREHALOSE 6-PHOSPHATE PHOSPHATASE"/>
    <property type="match status" value="1"/>
</dbReference>
<comment type="catalytic activity">
    <reaction evidence="1 6">
        <text>alpha,alpha-trehalose 6-phosphate + H2O = alpha,alpha-trehalose + phosphate</text>
        <dbReference type="Rhea" id="RHEA:23420"/>
        <dbReference type="ChEBI" id="CHEBI:15377"/>
        <dbReference type="ChEBI" id="CHEBI:16551"/>
        <dbReference type="ChEBI" id="CHEBI:43474"/>
        <dbReference type="ChEBI" id="CHEBI:58429"/>
        <dbReference type="EC" id="3.1.3.12"/>
    </reaction>
</comment>
<dbReference type="InterPro" id="IPR044651">
    <property type="entry name" value="OTSB-like"/>
</dbReference>
<dbReference type="Proteomes" id="UP000287352">
    <property type="component" value="Unassembled WGS sequence"/>
</dbReference>
<sequence length="269" mass="29909">MMTEKIQPLLMQSPLGLLFDIDGTLSPIAPTPDEARLYTGVEKLLRQASAYAHVGIITGRAVKDGARLVDVDGLTYIGTHGLEWSDGLPETHPIQLLPEALPYVEPGKELLDLVESHLTEFPGVIVQRKNVGGSIHYRLAPEPEQTRERLLALLREPAQRLQMRLGEGKRVVEVLAPLKINKGHALRRYVNHFGLRSVLFAGDDRTDLDAILEIETLRQEGYTALSIVVQHQDTLPALLEHGDIIVQEVEGMVQLFERIVAGLHQQEKA</sequence>
<reference evidence="8" key="1">
    <citation type="submission" date="2018-12" db="EMBL/GenBank/DDBJ databases">
        <title>Tengunoibacter tsumagoiensis gen. nov., sp. nov., Dictyobacter kobayashii sp. nov., D. alpinus sp. nov., and D. joshuensis sp. nov. and description of Dictyobacteraceae fam. nov. within the order Ktedonobacterales isolated from Tengu-no-mugimeshi.</title>
        <authorList>
            <person name="Wang C.M."/>
            <person name="Zheng Y."/>
            <person name="Sakai Y."/>
            <person name="Toyoda A."/>
            <person name="Minakuchi Y."/>
            <person name="Abe K."/>
            <person name="Yokota A."/>
            <person name="Yabe S."/>
        </authorList>
    </citation>
    <scope>NUCLEOTIDE SEQUENCE [LARGE SCALE GENOMIC DNA]</scope>
    <source>
        <strain evidence="8">Uno3</strain>
    </source>
</reference>
<dbReference type="AlphaFoldDB" id="A0A401ZWF2"/>
<evidence type="ECO:0000256" key="6">
    <source>
        <dbReference type="RuleBase" id="RU361117"/>
    </source>
</evidence>
<evidence type="ECO:0000313" key="8">
    <source>
        <dbReference type="Proteomes" id="UP000287352"/>
    </source>
</evidence>
<dbReference type="Pfam" id="PF02358">
    <property type="entry name" value="Trehalose_PPase"/>
    <property type="match status" value="1"/>
</dbReference>
<dbReference type="NCBIfam" id="TIGR00685">
    <property type="entry name" value="T6PP"/>
    <property type="match status" value="1"/>
</dbReference>
<dbReference type="GO" id="GO:0005992">
    <property type="term" value="P:trehalose biosynthetic process"/>
    <property type="evidence" value="ECO:0007669"/>
    <property type="project" value="UniProtKB-UniPathway"/>
</dbReference>
<dbReference type="GO" id="GO:0046872">
    <property type="term" value="F:metal ion binding"/>
    <property type="evidence" value="ECO:0007669"/>
    <property type="project" value="UniProtKB-KW"/>
</dbReference>
<comment type="similarity">
    <text evidence="3 6">Belongs to the trehalose phosphatase family.</text>
</comment>
<dbReference type="PANTHER" id="PTHR43768">
    <property type="entry name" value="TREHALOSE 6-PHOSPHATE PHOSPHATASE"/>
    <property type="match status" value="1"/>
</dbReference>
<evidence type="ECO:0000256" key="5">
    <source>
        <dbReference type="ARBA" id="ARBA00024179"/>
    </source>
</evidence>
<evidence type="ECO:0000313" key="7">
    <source>
        <dbReference type="EMBL" id="GCE11132.1"/>
    </source>
</evidence>
<dbReference type="EC" id="3.1.3.12" evidence="6"/>
<evidence type="ECO:0000256" key="3">
    <source>
        <dbReference type="ARBA" id="ARBA00008770"/>
    </source>
</evidence>
<dbReference type="RefSeq" id="WP_126578784.1">
    <property type="nucleotide sequence ID" value="NZ_BIFR01000001.1"/>
</dbReference>
<proteinExistence type="inferred from homology"/>
<dbReference type="InterPro" id="IPR023214">
    <property type="entry name" value="HAD_sf"/>
</dbReference>
<comment type="cofactor">
    <cofactor evidence="6">
        <name>Mg(2+)</name>
        <dbReference type="ChEBI" id="CHEBI:18420"/>
    </cofactor>
</comment>
<comment type="function">
    <text evidence="5 6">Removes the phosphate from trehalose 6-phosphate to produce free trehalose.</text>
</comment>
<keyword evidence="4 6" id="KW-0378">Hydrolase</keyword>
<gene>
    <name evidence="7" type="ORF">KTT_09910</name>
</gene>
<evidence type="ECO:0000256" key="2">
    <source>
        <dbReference type="ARBA" id="ARBA00005199"/>
    </source>
</evidence>
<dbReference type="InterPro" id="IPR003337">
    <property type="entry name" value="Trehalose_PPase"/>
</dbReference>
<comment type="caution">
    <text evidence="7">The sequence shown here is derived from an EMBL/GenBank/DDBJ whole genome shotgun (WGS) entry which is preliminary data.</text>
</comment>
<keyword evidence="6" id="KW-0460">Magnesium</keyword>
<dbReference type="OrthoDB" id="9797743at2"/>
<protein>
    <recommendedName>
        <fullName evidence="6">Trehalose 6-phosphate phosphatase</fullName>
        <ecNumber evidence="6">3.1.3.12</ecNumber>
    </recommendedName>
</protein>
<dbReference type="Gene3D" id="3.40.50.1000">
    <property type="entry name" value="HAD superfamily/HAD-like"/>
    <property type="match status" value="1"/>
</dbReference>
<dbReference type="SUPFAM" id="SSF56784">
    <property type="entry name" value="HAD-like"/>
    <property type="match status" value="1"/>
</dbReference>
<name>A0A401ZWF2_9CHLR</name>
<dbReference type="GO" id="GO:0004805">
    <property type="term" value="F:trehalose-phosphatase activity"/>
    <property type="evidence" value="ECO:0007669"/>
    <property type="project" value="UniProtKB-EC"/>
</dbReference>